<sequence>MNWNFDGIGAPMSAPPPVDENPFQIRRPYGKPGEPERFRLAKTITSEYPHLRQETVSFRFRTRVITATGTIVHWHFPLVRRLRIHPSRIQDFLNWLTSLLPLLVDSWIKGIFPEWFLPPNIILKTQKQDQEELFDKEVKAYNLLRPIQGITVPRFYGLTRYEGARSIILQDIGGASLFDPKGLLLDFEELRDLLQTCHREIHPYGIHQGDTQLGNFQLVDGRMMALDFEMAEFDLAEERKTLFMKLSISEIARKYRDAQLREWKRGNLEAA</sequence>
<accession>A0ABR0T338</accession>
<dbReference type="EMBL" id="JAVFKD010000001">
    <property type="protein sequence ID" value="KAK5998644.1"/>
    <property type="molecule type" value="Genomic_DNA"/>
</dbReference>
<keyword evidence="3" id="KW-1185">Reference proteome</keyword>
<proteinExistence type="predicted"/>
<reference evidence="2 3" key="1">
    <citation type="submission" date="2024-01" db="EMBL/GenBank/DDBJ databases">
        <title>Complete genome of Cladobotryum mycophilum ATHUM6906.</title>
        <authorList>
            <person name="Christinaki A.C."/>
            <person name="Myridakis A.I."/>
            <person name="Kouvelis V.N."/>
        </authorList>
    </citation>
    <scope>NUCLEOTIDE SEQUENCE [LARGE SCALE GENOMIC DNA]</scope>
    <source>
        <strain evidence="2 3">ATHUM6906</strain>
    </source>
</reference>
<gene>
    <name evidence="2" type="ORF">PT974_01025</name>
</gene>
<evidence type="ECO:0000256" key="1">
    <source>
        <dbReference type="SAM" id="MobiDB-lite"/>
    </source>
</evidence>
<evidence type="ECO:0000313" key="3">
    <source>
        <dbReference type="Proteomes" id="UP001338125"/>
    </source>
</evidence>
<feature type="region of interest" description="Disordered" evidence="1">
    <location>
        <begin position="1"/>
        <end position="21"/>
    </location>
</feature>
<name>A0ABR0T338_9HYPO</name>
<dbReference type="InterPro" id="IPR011009">
    <property type="entry name" value="Kinase-like_dom_sf"/>
</dbReference>
<dbReference type="Proteomes" id="UP001338125">
    <property type="component" value="Unassembled WGS sequence"/>
</dbReference>
<evidence type="ECO:0000313" key="2">
    <source>
        <dbReference type="EMBL" id="KAK5998644.1"/>
    </source>
</evidence>
<protein>
    <submittedName>
        <fullName evidence="2">Uncharacterized protein</fullName>
    </submittedName>
</protein>
<dbReference type="SUPFAM" id="SSF56112">
    <property type="entry name" value="Protein kinase-like (PK-like)"/>
    <property type="match status" value="1"/>
</dbReference>
<comment type="caution">
    <text evidence="2">The sequence shown here is derived from an EMBL/GenBank/DDBJ whole genome shotgun (WGS) entry which is preliminary data.</text>
</comment>
<organism evidence="2 3">
    <name type="scientific">Cladobotryum mycophilum</name>
    <dbReference type="NCBI Taxonomy" id="491253"/>
    <lineage>
        <taxon>Eukaryota</taxon>
        <taxon>Fungi</taxon>
        <taxon>Dikarya</taxon>
        <taxon>Ascomycota</taxon>
        <taxon>Pezizomycotina</taxon>
        <taxon>Sordariomycetes</taxon>
        <taxon>Hypocreomycetidae</taxon>
        <taxon>Hypocreales</taxon>
        <taxon>Hypocreaceae</taxon>
        <taxon>Cladobotryum</taxon>
    </lineage>
</organism>